<dbReference type="EMBL" id="PHFL01000007">
    <property type="protein sequence ID" value="RFM25272.1"/>
    <property type="molecule type" value="Genomic_DNA"/>
</dbReference>
<sequence>MSHHHSHSTQAVQHKPKVRAFEFSMPIDIMPHDIDYAGVVSNITYVRWLEVLRVKMIESYLSIEAQLKMGISPVILKTEIHYKKAVTFLDKLIGKMWISHATQLRWTASAEFLVNGKAVAHAEQLGTFVNLSTMRPVPIPDELMRIYHEAERQLKQPLH</sequence>
<accession>A0A395M3I9</accession>
<dbReference type="InterPro" id="IPR050563">
    <property type="entry name" value="4-hydroxybenzoyl-CoA_TE"/>
</dbReference>
<evidence type="ECO:0000313" key="1">
    <source>
        <dbReference type="EMBL" id="RFM25272.1"/>
    </source>
</evidence>
<dbReference type="InterPro" id="IPR029069">
    <property type="entry name" value="HotDog_dom_sf"/>
</dbReference>
<dbReference type="PANTHER" id="PTHR31793">
    <property type="entry name" value="4-HYDROXYBENZOYL-COA THIOESTERASE FAMILY MEMBER"/>
    <property type="match status" value="1"/>
</dbReference>
<protein>
    <submittedName>
        <fullName evidence="1">Acyl-CoA thioesterase</fullName>
    </submittedName>
</protein>
<evidence type="ECO:0000313" key="2">
    <source>
        <dbReference type="Proteomes" id="UP000266389"/>
    </source>
</evidence>
<dbReference type="Proteomes" id="UP000266389">
    <property type="component" value="Unassembled WGS sequence"/>
</dbReference>
<proteinExistence type="predicted"/>
<name>A0A395M3I9_9BACT</name>
<dbReference type="Pfam" id="PF13279">
    <property type="entry name" value="4HBT_2"/>
    <property type="match status" value="1"/>
</dbReference>
<comment type="caution">
    <text evidence="1">The sequence shown here is derived from an EMBL/GenBank/DDBJ whole genome shotgun (WGS) entry which is preliminary data.</text>
</comment>
<dbReference type="Gene3D" id="3.10.129.10">
    <property type="entry name" value="Hotdog Thioesterase"/>
    <property type="match status" value="1"/>
</dbReference>
<dbReference type="AlphaFoldDB" id="A0A395M3I9"/>
<gene>
    <name evidence="1" type="ORF">D0433_01220</name>
</gene>
<organism evidence="1 2">
    <name type="scientific">Candidatus Thermochlorobacter aerophilus</name>
    <dbReference type="NCBI Taxonomy" id="1868324"/>
    <lineage>
        <taxon>Bacteria</taxon>
        <taxon>Pseudomonadati</taxon>
        <taxon>Chlorobiota</taxon>
        <taxon>Chlorobiia</taxon>
        <taxon>Chlorobiales</taxon>
        <taxon>Candidatus Thermochlorobacteriaceae</taxon>
        <taxon>Candidatus Thermochlorobacter</taxon>
    </lineage>
</organism>
<dbReference type="PANTHER" id="PTHR31793:SF24">
    <property type="entry name" value="LONG-CHAIN ACYL-COA THIOESTERASE FADM"/>
    <property type="match status" value="1"/>
</dbReference>
<dbReference type="SUPFAM" id="SSF54637">
    <property type="entry name" value="Thioesterase/thiol ester dehydrase-isomerase"/>
    <property type="match status" value="1"/>
</dbReference>
<reference evidence="1 2" key="1">
    <citation type="journal article" date="2011" name="ISME J.">
        <title>Community ecology of hot spring cyanobacterial mats: predominant populations and their functional potential.</title>
        <authorList>
            <person name="Klatt C.G."/>
            <person name="Wood J.M."/>
            <person name="Rusch D.B."/>
            <person name="Bateson M.M."/>
            <person name="Hamamura N."/>
            <person name="Heidelberg J.F."/>
            <person name="Grossman A.R."/>
            <person name="Bhaya D."/>
            <person name="Cohan F.M."/>
            <person name="Kuhl M."/>
            <person name="Bryant D.A."/>
            <person name="Ward D.M."/>
        </authorList>
    </citation>
    <scope>NUCLEOTIDE SEQUENCE [LARGE SCALE GENOMIC DNA]</scope>
    <source>
        <strain evidence="1">OS</strain>
    </source>
</reference>
<dbReference type="CDD" id="cd00586">
    <property type="entry name" value="4HBT"/>
    <property type="match status" value="1"/>
</dbReference>
<dbReference type="GO" id="GO:0047617">
    <property type="term" value="F:fatty acyl-CoA hydrolase activity"/>
    <property type="evidence" value="ECO:0007669"/>
    <property type="project" value="TreeGrafter"/>
</dbReference>